<keyword evidence="4" id="KW-0284">Flavonoid biosynthesis</keyword>
<protein>
    <submittedName>
        <fullName evidence="5">Uncharacterized protein</fullName>
    </submittedName>
</protein>
<dbReference type="GO" id="GO:0080043">
    <property type="term" value="F:quercetin 3-O-glucosyltransferase activity"/>
    <property type="evidence" value="ECO:0007669"/>
    <property type="project" value="TreeGrafter"/>
</dbReference>
<dbReference type="PANTHER" id="PTHR11926:SF1441">
    <property type="entry name" value="GLYCOSYLTRANSFERASE"/>
    <property type="match status" value="1"/>
</dbReference>
<proteinExistence type="inferred from homology"/>
<name>A0AAV6K6V4_9ERIC</name>
<accession>A0AAV6K6V4</accession>
<comment type="similarity">
    <text evidence="1">Belongs to the UDP-glycosyltransferase family.</text>
</comment>
<evidence type="ECO:0000313" key="6">
    <source>
        <dbReference type="Proteomes" id="UP000823749"/>
    </source>
</evidence>
<dbReference type="InterPro" id="IPR002213">
    <property type="entry name" value="UDP_glucos_trans"/>
</dbReference>
<dbReference type="Proteomes" id="UP000823749">
    <property type="component" value="Chromosome 5"/>
</dbReference>
<evidence type="ECO:0000313" key="5">
    <source>
        <dbReference type="EMBL" id="KAG5548206.1"/>
    </source>
</evidence>
<keyword evidence="2" id="KW-0328">Glycosyltransferase</keyword>
<dbReference type="SUPFAM" id="SSF53756">
    <property type="entry name" value="UDP-Glycosyltransferase/glycogen phosphorylase"/>
    <property type="match status" value="1"/>
</dbReference>
<dbReference type="CDD" id="cd03784">
    <property type="entry name" value="GT1_Gtf-like"/>
    <property type="match status" value="1"/>
</dbReference>
<keyword evidence="3" id="KW-0808">Transferase</keyword>
<dbReference type="EMBL" id="JACTNZ010000005">
    <property type="protein sequence ID" value="KAG5548206.1"/>
    <property type="molecule type" value="Genomic_DNA"/>
</dbReference>
<reference evidence="5" key="1">
    <citation type="submission" date="2020-08" db="EMBL/GenBank/DDBJ databases">
        <title>Plant Genome Project.</title>
        <authorList>
            <person name="Zhang R.-G."/>
        </authorList>
    </citation>
    <scope>NUCLEOTIDE SEQUENCE</scope>
    <source>
        <strain evidence="5">WSP0</strain>
        <tissue evidence="5">Leaf</tissue>
    </source>
</reference>
<gene>
    <name evidence="5" type="ORF">RHGRI_013788</name>
</gene>
<evidence type="ECO:0000256" key="3">
    <source>
        <dbReference type="ARBA" id="ARBA00022679"/>
    </source>
</evidence>
<keyword evidence="6" id="KW-1185">Reference proteome</keyword>
<comment type="caution">
    <text evidence="5">The sequence shown here is derived from an EMBL/GenBank/DDBJ whole genome shotgun (WGS) entry which is preliminary data.</text>
</comment>
<dbReference type="AlphaFoldDB" id="A0AAV6K6V4"/>
<dbReference type="FunFam" id="3.40.50.2000:FF:000101">
    <property type="entry name" value="Glycosyltransferase"/>
    <property type="match status" value="1"/>
</dbReference>
<evidence type="ECO:0000256" key="4">
    <source>
        <dbReference type="ARBA" id="ARBA00023241"/>
    </source>
</evidence>
<evidence type="ECO:0000256" key="1">
    <source>
        <dbReference type="ARBA" id="ARBA00009995"/>
    </source>
</evidence>
<dbReference type="PANTHER" id="PTHR11926">
    <property type="entry name" value="GLUCOSYL/GLUCURONOSYL TRANSFERASES"/>
    <property type="match status" value="1"/>
</dbReference>
<organism evidence="5 6">
    <name type="scientific">Rhododendron griersonianum</name>
    <dbReference type="NCBI Taxonomy" id="479676"/>
    <lineage>
        <taxon>Eukaryota</taxon>
        <taxon>Viridiplantae</taxon>
        <taxon>Streptophyta</taxon>
        <taxon>Embryophyta</taxon>
        <taxon>Tracheophyta</taxon>
        <taxon>Spermatophyta</taxon>
        <taxon>Magnoliopsida</taxon>
        <taxon>eudicotyledons</taxon>
        <taxon>Gunneridae</taxon>
        <taxon>Pentapetalae</taxon>
        <taxon>asterids</taxon>
        <taxon>Ericales</taxon>
        <taxon>Ericaceae</taxon>
        <taxon>Ericoideae</taxon>
        <taxon>Rhodoreae</taxon>
        <taxon>Rhododendron</taxon>
    </lineage>
</organism>
<dbReference type="GO" id="GO:0009813">
    <property type="term" value="P:flavonoid biosynthetic process"/>
    <property type="evidence" value="ECO:0007669"/>
    <property type="project" value="UniProtKB-KW"/>
</dbReference>
<dbReference type="Gene3D" id="3.40.50.2000">
    <property type="entry name" value="Glycogen Phosphorylase B"/>
    <property type="match status" value="2"/>
</dbReference>
<dbReference type="GO" id="GO:0080044">
    <property type="term" value="F:quercetin 7-O-glucosyltransferase activity"/>
    <property type="evidence" value="ECO:0007669"/>
    <property type="project" value="TreeGrafter"/>
</dbReference>
<evidence type="ECO:0000256" key="2">
    <source>
        <dbReference type="ARBA" id="ARBA00022676"/>
    </source>
</evidence>
<sequence length="316" mass="35080">METKEDIHVLMVAFSSQGHINPMLRLANRLITSKNNLHVTLATTELARHRFLSSSSTTTASAHSVVKIRFEFFSDGLPLDYDRKSNLDHFMDSLAAAGPANLSAIIQRNHHVEFNCVITNPFIPWAADVSAAHGIPCAMLWIQPCALYSIYYRFYNILNPFPTVKNPDLPADLPGLPLLKTEDLPSFVLPSNHFSVFPKLFDGMFQTMGKFKWVLVNSFEELEKDVIGSMSEIHRVMPVGPLVPPELLGEDRADDAVGVVDMWKSDDDCIGWLDQQGACSVIYVSFGSIVVLSEEQMQSVATGLKKSARPRSGPSE</sequence>